<dbReference type="KEGG" id="bcj:BCAM1034"/>
<evidence type="ECO:0000313" key="1">
    <source>
        <dbReference type="EMBL" id="CAR54889.1"/>
    </source>
</evidence>
<dbReference type="HOGENOM" id="CLU_2341329_0_0_4"/>
<organism evidence="1 2">
    <name type="scientific">Burkholderia cenocepacia (strain ATCC BAA-245 / DSM 16553 / LMG 16656 / NCTC 13227 / J2315 / CF5610)</name>
    <name type="common">Burkholderia cepacia (strain J2315)</name>
    <dbReference type="NCBI Taxonomy" id="216591"/>
    <lineage>
        <taxon>Bacteria</taxon>
        <taxon>Pseudomonadati</taxon>
        <taxon>Pseudomonadota</taxon>
        <taxon>Betaproteobacteria</taxon>
        <taxon>Burkholderiales</taxon>
        <taxon>Burkholderiaceae</taxon>
        <taxon>Burkholderia</taxon>
        <taxon>Burkholderia cepacia complex</taxon>
    </lineage>
</organism>
<dbReference type="Proteomes" id="UP000001035">
    <property type="component" value="Chromosome 2"/>
</dbReference>
<reference evidence="1 2" key="1">
    <citation type="journal article" date="2009" name="J. Bacteriol.">
        <title>The genome of Burkholderia cenocepacia J2315, an epidemic pathogen of cystic fibrosis patients.</title>
        <authorList>
            <person name="Holden M.T."/>
            <person name="Seth-Smith H.M."/>
            <person name="Crossman L.C."/>
            <person name="Sebaihia M."/>
            <person name="Bentley S.D."/>
            <person name="Cerdeno-Tarraga A.M."/>
            <person name="Thomson N.R."/>
            <person name="Bason N."/>
            <person name="Quail M.A."/>
            <person name="Sharp S."/>
            <person name="Cherevach I."/>
            <person name="Churcher C."/>
            <person name="Goodhead I."/>
            <person name="Hauser H."/>
            <person name="Holroyd N."/>
            <person name="Mungall K."/>
            <person name="Scott P."/>
            <person name="Walker D."/>
            <person name="White B."/>
            <person name="Rose H."/>
            <person name="Iversen P."/>
            <person name="Mil-Homens D."/>
            <person name="Rocha E.P."/>
            <person name="Fialho A.M."/>
            <person name="Baldwin A."/>
            <person name="Dowson C."/>
            <person name="Barrell B.G."/>
            <person name="Govan J.R."/>
            <person name="Vandamme P."/>
            <person name="Hart C.A."/>
            <person name="Mahenthiralingam E."/>
            <person name="Parkhill J."/>
        </authorList>
    </citation>
    <scope>NUCLEOTIDE SEQUENCE [LARGE SCALE GENOMIC DNA]</scope>
    <source>
        <strain evidence="2">ATCC BAA-245 / DSM 16553 / LMG 16656 / NCTC 13227 / J2315 / CF5610</strain>
    </source>
</reference>
<keyword evidence="2" id="KW-1185">Reference proteome</keyword>
<sequence length="97" mass="10963">MCNYSGSHFGAPYPDACCIDGYLWDEDSCYEPGGPLYNGGNIPCPACNLDKFVDYHADDTWTGGNARQRRKFRRTYLRDLRARILRKLGLNGANHAE</sequence>
<gene>
    <name evidence="1" type="ORF">BCAM1034</name>
</gene>
<evidence type="ECO:0000313" key="2">
    <source>
        <dbReference type="Proteomes" id="UP000001035"/>
    </source>
</evidence>
<dbReference type="AlphaFoldDB" id="B4EFP0"/>
<dbReference type="eggNOG" id="ENOG502ZPWR">
    <property type="taxonomic scope" value="Bacteria"/>
</dbReference>
<dbReference type="RefSeq" id="WP_006488885.1">
    <property type="nucleotide sequence ID" value="NC_011001.1"/>
</dbReference>
<proteinExistence type="predicted"/>
<dbReference type="BioCyc" id="BCEN216591:G1G1V-5032-MONOMER"/>
<name>B4EFP0_BURCJ</name>
<accession>B4EFP0</accession>
<protein>
    <submittedName>
        <fullName evidence="1">Hypothetical phage protein</fullName>
    </submittedName>
</protein>
<dbReference type="EMBL" id="AM747721">
    <property type="protein sequence ID" value="CAR54889.1"/>
    <property type="molecule type" value="Genomic_DNA"/>
</dbReference>